<dbReference type="PANTHER" id="PTHR12677:SF55">
    <property type="entry name" value="UNDECAPRENYL PHOSPHATE TRANSPORTER SAOUHSC_00901-RELATED"/>
    <property type="match status" value="1"/>
</dbReference>
<feature type="transmembrane region" description="Helical" evidence="6">
    <location>
        <begin position="141"/>
        <end position="159"/>
    </location>
</feature>
<keyword evidence="3 6" id="KW-0812">Transmembrane</keyword>
<comment type="caution">
    <text evidence="8">The sequence shown here is derived from an EMBL/GenBank/DDBJ whole genome shotgun (WGS) entry which is preliminary data.</text>
</comment>
<keyword evidence="4 6" id="KW-1133">Transmembrane helix</keyword>
<comment type="similarity">
    <text evidence="6">Belongs to the TVP38/TMEM64 family.</text>
</comment>
<evidence type="ECO:0000256" key="1">
    <source>
        <dbReference type="ARBA" id="ARBA00004651"/>
    </source>
</evidence>
<keyword evidence="2 6" id="KW-1003">Cell membrane</keyword>
<evidence type="ECO:0000313" key="8">
    <source>
        <dbReference type="EMBL" id="ODP29357.1"/>
    </source>
</evidence>
<evidence type="ECO:0000256" key="6">
    <source>
        <dbReference type="RuleBase" id="RU366058"/>
    </source>
</evidence>
<accession>A0A1E3L699</accession>
<dbReference type="Pfam" id="PF09335">
    <property type="entry name" value="VTT_dom"/>
    <property type="match status" value="1"/>
</dbReference>
<keyword evidence="9" id="KW-1185">Reference proteome</keyword>
<feature type="transmembrane region" description="Helical" evidence="6">
    <location>
        <begin position="110"/>
        <end position="129"/>
    </location>
</feature>
<protein>
    <recommendedName>
        <fullName evidence="6">TVP38/TMEM64 family membrane protein</fullName>
    </recommendedName>
</protein>
<evidence type="ECO:0000259" key="7">
    <source>
        <dbReference type="Pfam" id="PF09335"/>
    </source>
</evidence>
<dbReference type="InterPro" id="IPR032816">
    <property type="entry name" value="VTT_dom"/>
</dbReference>
<dbReference type="STRING" id="1886670.PTI45_01366"/>
<dbReference type="EMBL" id="MDER01000031">
    <property type="protein sequence ID" value="ODP29357.1"/>
    <property type="molecule type" value="Genomic_DNA"/>
</dbReference>
<feature type="transmembrane region" description="Helical" evidence="6">
    <location>
        <begin position="171"/>
        <end position="187"/>
    </location>
</feature>
<comment type="subcellular location">
    <subcellularLocation>
        <location evidence="1 6">Cell membrane</location>
        <topology evidence="1 6">Multi-pass membrane protein</topology>
    </subcellularLocation>
</comment>
<dbReference type="AlphaFoldDB" id="A0A1E3L699"/>
<feature type="transmembrane region" description="Helical" evidence="6">
    <location>
        <begin position="61"/>
        <end position="80"/>
    </location>
</feature>
<dbReference type="InterPro" id="IPR015414">
    <property type="entry name" value="TMEM64"/>
</dbReference>
<sequence>MDIAQFMSYLQEGDIDHLMGQYRAIGPWLSILLAFLLSFIPPLPTMVVIGLNVAAFGLWSGILYSWIGVMSGAILVFWLVRKLSHYKYIDRFSHNKGVQKSIRWMKKNGFMYIFMFSLLPVGLFTLLHVAAGLSGIKFRSFAIAAGLGRGIMIFIVSFIGADWASYFQQPWKLFIVAAFVIVGFIFIRKVEAWFSKREESEVLDIEPEPQACKSS</sequence>
<feature type="transmembrane region" description="Helical" evidence="6">
    <location>
        <begin position="28"/>
        <end position="54"/>
    </location>
</feature>
<reference evidence="8 9" key="1">
    <citation type="submission" date="2016-08" db="EMBL/GenBank/DDBJ databases">
        <title>Genome sequencing of Paenibacillus sp. TI45-13ar, isolated from Korean traditional nuruk.</title>
        <authorList>
            <person name="Kim S.-J."/>
        </authorList>
    </citation>
    <scope>NUCLEOTIDE SEQUENCE [LARGE SCALE GENOMIC DNA]</scope>
    <source>
        <strain evidence="8 9">TI45-13ar</strain>
    </source>
</reference>
<feature type="domain" description="VTT" evidence="7">
    <location>
        <begin position="43"/>
        <end position="161"/>
    </location>
</feature>
<proteinExistence type="inferred from homology"/>
<evidence type="ECO:0000313" key="9">
    <source>
        <dbReference type="Proteomes" id="UP000094578"/>
    </source>
</evidence>
<gene>
    <name evidence="8" type="ORF">PTI45_01366</name>
</gene>
<dbReference type="RefSeq" id="WP_069326784.1">
    <property type="nucleotide sequence ID" value="NZ_MDER01000031.1"/>
</dbReference>
<dbReference type="GO" id="GO:0005886">
    <property type="term" value="C:plasma membrane"/>
    <property type="evidence" value="ECO:0007669"/>
    <property type="project" value="UniProtKB-SubCell"/>
</dbReference>
<evidence type="ECO:0000256" key="3">
    <source>
        <dbReference type="ARBA" id="ARBA00022692"/>
    </source>
</evidence>
<keyword evidence="5 6" id="KW-0472">Membrane</keyword>
<dbReference type="Proteomes" id="UP000094578">
    <property type="component" value="Unassembled WGS sequence"/>
</dbReference>
<evidence type="ECO:0000256" key="5">
    <source>
        <dbReference type="ARBA" id="ARBA00023136"/>
    </source>
</evidence>
<evidence type="ECO:0000256" key="4">
    <source>
        <dbReference type="ARBA" id="ARBA00022989"/>
    </source>
</evidence>
<dbReference type="PANTHER" id="PTHR12677">
    <property type="entry name" value="GOLGI APPARATUS MEMBRANE PROTEIN TVP38-RELATED"/>
    <property type="match status" value="1"/>
</dbReference>
<organism evidence="8 9">
    <name type="scientific">Paenibacillus nuruki</name>
    <dbReference type="NCBI Taxonomy" id="1886670"/>
    <lineage>
        <taxon>Bacteria</taxon>
        <taxon>Bacillati</taxon>
        <taxon>Bacillota</taxon>
        <taxon>Bacilli</taxon>
        <taxon>Bacillales</taxon>
        <taxon>Paenibacillaceae</taxon>
        <taxon>Paenibacillus</taxon>
    </lineage>
</organism>
<name>A0A1E3L699_9BACL</name>
<evidence type="ECO:0000256" key="2">
    <source>
        <dbReference type="ARBA" id="ARBA00022475"/>
    </source>
</evidence>